<accession>A0A7C8HZ61</accession>
<feature type="region of interest" description="Disordered" evidence="1">
    <location>
        <begin position="91"/>
        <end position="134"/>
    </location>
</feature>
<dbReference type="PANTHER" id="PTHR42070:SF1">
    <property type="entry name" value="FILAMENT ASSOCIATED PROTEIN, PUTATIVE (AFU_ORTHOLOGUE AFUA_8G06630)-RELATED"/>
    <property type="match status" value="1"/>
</dbReference>
<keyword evidence="3" id="KW-1185">Reference proteome</keyword>
<dbReference type="Proteomes" id="UP000481861">
    <property type="component" value="Unassembled WGS sequence"/>
</dbReference>
<evidence type="ECO:0000313" key="2">
    <source>
        <dbReference type="EMBL" id="KAF2865889.1"/>
    </source>
</evidence>
<gene>
    <name evidence="2" type="ORF">BDV95DRAFT_585297</name>
</gene>
<dbReference type="AlphaFoldDB" id="A0A7C8HZ61"/>
<protein>
    <recommendedName>
        <fullName evidence="4">BZIP domain-containing protein</fullName>
    </recommendedName>
</protein>
<feature type="compositionally biased region" description="Basic residues" evidence="1">
    <location>
        <begin position="25"/>
        <end position="34"/>
    </location>
</feature>
<dbReference type="Gene3D" id="1.20.5.170">
    <property type="match status" value="1"/>
</dbReference>
<proteinExistence type="predicted"/>
<comment type="caution">
    <text evidence="2">The sequence shown here is derived from an EMBL/GenBank/DDBJ whole genome shotgun (WGS) entry which is preliminary data.</text>
</comment>
<reference evidence="2 3" key="1">
    <citation type="submission" date="2020-01" db="EMBL/GenBank/DDBJ databases">
        <authorList>
            <consortium name="DOE Joint Genome Institute"/>
            <person name="Haridas S."/>
            <person name="Albert R."/>
            <person name="Binder M."/>
            <person name="Bloem J."/>
            <person name="Labutti K."/>
            <person name="Salamov A."/>
            <person name="Andreopoulos B."/>
            <person name="Baker S.E."/>
            <person name="Barry K."/>
            <person name="Bills G."/>
            <person name="Bluhm B.H."/>
            <person name="Cannon C."/>
            <person name="Castanera R."/>
            <person name="Culley D.E."/>
            <person name="Daum C."/>
            <person name="Ezra D."/>
            <person name="Gonzalez J.B."/>
            <person name="Henrissat B."/>
            <person name="Kuo A."/>
            <person name="Liang C."/>
            <person name="Lipzen A."/>
            <person name="Lutzoni F."/>
            <person name="Magnuson J."/>
            <person name="Mondo S."/>
            <person name="Nolan M."/>
            <person name="Ohm R."/>
            <person name="Pangilinan J."/>
            <person name="Park H.-J.H."/>
            <person name="Ramirez L."/>
            <person name="Alfaro M."/>
            <person name="Sun H."/>
            <person name="Tritt A."/>
            <person name="Yoshinaga Y."/>
            <person name="Zwiers L.-H.L."/>
            <person name="Turgeon B.G."/>
            <person name="Goodwin S.B."/>
            <person name="Spatafora J.W."/>
            <person name="Crous P.W."/>
            <person name="Grigoriev I.V."/>
        </authorList>
    </citation>
    <scope>NUCLEOTIDE SEQUENCE [LARGE SCALE GENOMIC DNA]</scope>
    <source>
        <strain evidence="2 3">CBS 611.86</strain>
    </source>
</reference>
<sequence length="275" mass="30494">MDSSTKASVKSRGKTKAAELERVRNNQRRSRARRRDYIEELEERIREFECSASQSVDNPAVQRLSRENDLLKRLLASLGLGNDFLKSYTKASEKSSELSGTTVRPSDSHAQDERHSSAEGIQPDPTPNATFPVTPSQLVTAEYRKIVDFPSLGTLDIQQSPIPSDDSLWGFSLTDDHLKETAEIIQSPTQPTAHGIPTLLMDDLQATEVSENAIPLDNTTLCSLAFSLVMVNNRKGYSTTELDIRLRAGYRPGSEPSDGCRIENKVLFSVLAEIL</sequence>
<feature type="region of interest" description="Disordered" evidence="1">
    <location>
        <begin position="1"/>
        <end position="35"/>
    </location>
</feature>
<name>A0A7C8HZ61_9PLEO</name>
<evidence type="ECO:0008006" key="4">
    <source>
        <dbReference type="Google" id="ProtNLM"/>
    </source>
</evidence>
<evidence type="ECO:0000256" key="1">
    <source>
        <dbReference type="SAM" id="MobiDB-lite"/>
    </source>
</evidence>
<evidence type="ECO:0000313" key="3">
    <source>
        <dbReference type="Proteomes" id="UP000481861"/>
    </source>
</evidence>
<organism evidence="2 3">
    <name type="scientific">Massariosphaeria phaeospora</name>
    <dbReference type="NCBI Taxonomy" id="100035"/>
    <lineage>
        <taxon>Eukaryota</taxon>
        <taxon>Fungi</taxon>
        <taxon>Dikarya</taxon>
        <taxon>Ascomycota</taxon>
        <taxon>Pezizomycotina</taxon>
        <taxon>Dothideomycetes</taxon>
        <taxon>Pleosporomycetidae</taxon>
        <taxon>Pleosporales</taxon>
        <taxon>Pleosporales incertae sedis</taxon>
        <taxon>Massariosphaeria</taxon>
    </lineage>
</organism>
<dbReference type="PANTHER" id="PTHR42070">
    <property type="entry name" value="FILAMENT ASSOCIATED PROTEIN, PUTATIVE (AFU_ORTHOLOGUE AFUA_8G06630)-RELATED"/>
    <property type="match status" value="1"/>
</dbReference>
<feature type="compositionally biased region" description="Basic and acidic residues" evidence="1">
    <location>
        <begin position="106"/>
        <end position="117"/>
    </location>
</feature>
<dbReference type="EMBL" id="JAADJZ010000030">
    <property type="protein sequence ID" value="KAF2865889.1"/>
    <property type="molecule type" value="Genomic_DNA"/>
</dbReference>
<dbReference type="OrthoDB" id="4505928at2759"/>